<keyword evidence="6" id="KW-0560">Oxidoreductase</keyword>
<evidence type="ECO:0000256" key="3">
    <source>
        <dbReference type="ARBA" id="ARBA00022563"/>
    </source>
</evidence>
<evidence type="ECO:0000256" key="5">
    <source>
        <dbReference type="ARBA" id="ARBA00022857"/>
    </source>
</evidence>
<evidence type="ECO:0000313" key="11">
    <source>
        <dbReference type="EMBL" id="TPP54124.1"/>
    </source>
</evidence>
<dbReference type="PANTHER" id="PTHR48099:SF5">
    <property type="entry name" value="C-1-TETRAHYDROFOLATE SYNTHASE, CYTOPLASMIC"/>
    <property type="match status" value="1"/>
</dbReference>
<comment type="caution">
    <text evidence="11">The sequence shown here is derived from an EMBL/GenBank/DDBJ whole genome shotgun (WGS) entry which is preliminary data.</text>
</comment>
<evidence type="ECO:0000256" key="6">
    <source>
        <dbReference type="ARBA" id="ARBA00023002"/>
    </source>
</evidence>
<evidence type="ECO:0000256" key="7">
    <source>
        <dbReference type="ARBA" id="ARBA00023268"/>
    </source>
</evidence>
<dbReference type="Pfam" id="PF02882">
    <property type="entry name" value="THF_DHG_CYH_C"/>
    <property type="match status" value="1"/>
</dbReference>
<dbReference type="InterPro" id="IPR046346">
    <property type="entry name" value="Aminoacid_DH-like_N_sf"/>
</dbReference>
<dbReference type="Gene3D" id="3.40.50.10860">
    <property type="entry name" value="Leucine Dehydrogenase, chain A, domain 1"/>
    <property type="match status" value="1"/>
</dbReference>
<evidence type="ECO:0000259" key="10">
    <source>
        <dbReference type="Pfam" id="PF02882"/>
    </source>
</evidence>
<dbReference type="Proteomes" id="UP000318821">
    <property type="component" value="Unassembled WGS sequence"/>
</dbReference>
<evidence type="ECO:0000256" key="2">
    <source>
        <dbReference type="ARBA" id="ARBA00011738"/>
    </source>
</evidence>
<dbReference type="InterPro" id="IPR020631">
    <property type="entry name" value="THF_DH/CycHdrlase_NAD-bd_dom"/>
</dbReference>
<feature type="compositionally biased region" description="Low complexity" evidence="8">
    <location>
        <begin position="236"/>
        <end position="248"/>
    </location>
</feature>
<protein>
    <submittedName>
        <fullName evidence="11">Tetrahydrofolate dehydrogenase/cyclohydrolase, NAD(P)-binding domain family protein</fullName>
    </submittedName>
</protein>
<proteinExistence type="inferred from homology"/>
<evidence type="ECO:0000256" key="1">
    <source>
        <dbReference type="ARBA" id="ARBA00004777"/>
    </source>
</evidence>
<comment type="pathway">
    <text evidence="1">One-carbon metabolism; tetrahydrofolate interconversion.</text>
</comment>
<gene>
    <name evidence="11" type="ORF">CGC20_16680</name>
</gene>
<feature type="region of interest" description="Disordered" evidence="8">
    <location>
        <begin position="230"/>
        <end position="274"/>
    </location>
</feature>
<dbReference type="GO" id="GO:0035999">
    <property type="term" value="P:tetrahydrofolate interconversion"/>
    <property type="evidence" value="ECO:0007669"/>
    <property type="project" value="TreeGrafter"/>
</dbReference>
<name>A0A504XZP8_LEIDO</name>
<dbReference type="Gene3D" id="3.40.50.720">
    <property type="entry name" value="NAD(P)-binding Rossmann-like Domain"/>
    <property type="match status" value="1"/>
</dbReference>
<keyword evidence="5" id="KW-0521">NADP</keyword>
<dbReference type="VEuPathDB" id="TriTrypDB:LdCL_220008300"/>
<organism evidence="11 12">
    <name type="scientific">Leishmania donovani</name>
    <dbReference type="NCBI Taxonomy" id="5661"/>
    <lineage>
        <taxon>Eukaryota</taxon>
        <taxon>Discoba</taxon>
        <taxon>Euglenozoa</taxon>
        <taxon>Kinetoplastea</taxon>
        <taxon>Metakinetoplastina</taxon>
        <taxon>Trypanosomatida</taxon>
        <taxon>Trypanosomatidae</taxon>
        <taxon>Leishmaniinae</taxon>
        <taxon>Leishmania</taxon>
    </lineage>
</organism>
<keyword evidence="7" id="KW-0511">Multifunctional enzyme</keyword>
<dbReference type="VEuPathDB" id="TriTrypDB:LDHU3_22.0490"/>
<evidence type="ECO:0000313" key="12">
    <source>
        <dbReference type="Proteomes" id="UP000318821"/>
    </source>
</evidence>
<evidence type="ECO:0000256" key="8">
    <source>
        <dbReference type="SAM" id="MobiDB-lite"/>
    </source>
</evidence>
<dbReference type="SUPFAM" id="SSF53223">
    <property type="entry name" value="Aminoacid dehydrogenase-like, N-terminal domain"/>
    <property type="match status" value="1"/>
</dbReference>
<feature type="domain" description="Tetrahydrofolate dehydrogenase/cyclohydrolase NAD(P)-binding" evidence="10">
    <location>
        <begin position="274"/>
        <end position="417"/>
    </location>
</feature>
<keyword evidence="3" id="KW-0554">One-carbon metabolism</keyword>
<dbReference type="PANTHER" id="PTHR48099">
    <property type="entry name" value="C-1-TETRAHYDROFOLATE SYNTHASE, CYTOPLASMIC-RELATED"/>
    <property type="match status" value="1"/>
</dbReference>
<reference evidence="12" key="1">
    <citation type="submission" date="2019-02" db="EMBL/GenBank/DDBJ databases">
        <title>FDA dAtabase for Regulatory Grade micrObial Sequences (FDA-ARGOS): Supporting development and validation of Infectious Disease Dx tests.</title>
        <authorList>
            <person name="Duncan R."/>
            <person name="Fisher C."/>
            <person name="Tallon L."/>
            <person name="Sadzewicz L."/>
            <person name="Sengamalay N."/>
            <person name="Ott S."/>
            <person name="Godinez A."/>
            <person name="Nagaraj S."/>
            <person name="Vavikolanu K."/>
            <person name="Vyas G."/>
            <person name="Nadendla S."/>
            <person name="Aluvathingal J."/>
            <person name="Sichtig H."/>
        </authorList>
    </citation>
    <scope>NUCLEOTIDE SEQUENCE [LARGE SCALE GENOMIC DNA]</scope>
    <source>
        <strain evidence="12">FDAARGOS_360</strain>
    </source>
</reference>
<dbReference type="InterPro" id="IPR036291">
    <property type="entry name" value="NAD(P)-bd_dom_sf"/>
</dbReference>
<dbReference type="SUPFAM" id="SSF51735">
    <property type="entry name" value="NAD(P)-binding Rossmann-fold domains"/>
    <property type="match status" value="1"/>
</dbReference>
<dbReference type="GO" id="GO:0004477">
    <property type="term" value="F:methenyltetrahydrofolate cyclohydrolase activity"/>
    <property type="evidence" value="ECO:0007669"/>
    <property type="project" value="TreeGrafter"/>
</dbReference>
<dbReference type="FunFam" id="3.40.50.10860:FF:000005">
    <property type="entry name" value="C-1-tetrahydrofolate synthase, cytoplasmic, putative"/>
    <property type="match status" value="1"/>
</dbReference>
<dbReference type="CDD" id="cd01080">
    <property type="entry name" value="NAD_bind_m-THF_DH_Cyclohyd"/>
    <property type="match status" value="1"/>
</dbReference>
<dbReference type="PRINTS" id="PR00085">
    <property type="entry name" value="THFDHDRGNASE"/>
</dbReference>
<feature type="compositionally biased region" description="Acidic residues" evidence="8">
    <location>
        <begin position="487"/>
        <end position="498"/>
    </location>
</feature>
<sequence>MALSTLTLRRSRSAELLSGVPISKELRQRIRTSTSVLRRPPCLVVVLVGDRADAIRYVNHKRRAAAECGIEVHLVHLSATIQQVELHRTLASVNDDVEVDAVLLQLPLPPHLRTRPALLHIHPGKDVDGLHPLNAGSLCLQDQRSRLHTLVAASSAASASLVDQQAQGMIEEMLLPAATSGGDSAMRHRFHERNIFVPCTALAIRTVLFSYLGRTENFAHLLPAAHSNDMSAVEGPSTLPSPSLSATAGIVSPSSPEGKQFPRSSASTQAPPRRDLHAVIVNNSRVVGVPTAALLQCAGSFAVTLCSRSNSLDTIRHVAQQADVLITAYGAANVFDRSFVREGAIVIDAAVNELPEMTCQKEAAAETGGSARKKGICGDVDINSVSAVAAAITKTPGGVGPLTASHLMFNVLKAYQLRHDNERHYNNIYTEFLKMYGTHEKVSANAELVHMPAKAAPLASRAPAVQRVMVMSLDESGKAAMVREASAAEEEGDASDDTDAGKESYGA</sequence>
<feature type="region of interest" description="Disordered" evidence="8">
    <location>
        <begin position="481"/>
        <end position="507"/>
    </location>
</feature>
<evidence type="ECO:0000256" key="4">
    <source>
        <dbReference type="ARBA" id="ARBA00022801"/>
    </source>
</evidence>
<dbReference type="VEuPathDB" id="TriTrypDB:LdBPK_220220.1"/>
<dbReference type="AlphaFoldDB" id="A0A504XZP8"/>
<dbReference type="Pfam" id="PF00763">
    <property type="entry name" value="THF_DHG_CYH"/>
    <property type="match status" value="1"/>
</dbReference>
<dbReference type="InterPro" id="IPR000672">
    <property type="entry name" value="THF_DH/CycHdrlase"/>
</dbReference>
<keyword evidence="4 11" id="KW-0378">Hydrolase</keyword>
<dbReference type="GO" id="GO:0004488">
    <property type="term" value="F:methylenetetrahydrofolate dehydrogenase (NADP+) activity"/>
    <property type="evidence" value="ECO:0007669"/>
    <property type="project" value="InterPro"/>
</dbReference>
<evidence type="ECO:0000259" key="9">
    <source>
        <dbReference type="Pfam" id="PF00763"/>
    </source>
</evidence>
<dbReference type="HAMAP" id="MF_01576">
    <property type="entry name" value="THF_DHG_CYH"/>
    <property type="match status" value="1"/>
</dbReference>
<dbReference type="EMBL" id="RHLD01000030">
    <property type="protein sequence ID" value="TPP54124.1"/>
    <property type="molecule type" value="Genomic_DNA"/>
</dbReference>
<dbReference type="InterPro" id="IPR020630">
    <property type="entry name" value="THF_DH/CycHdrlase_cat_dom"/>
</dbReference>
<feature type="compositionally biased region" description="Polar residues" evidence="8">
    <location>
        <begin position="252"/>
        <end position="270"/>
    </location>
</feature>
<comment type="subunit">
    <text evidence="2">Homodimer.</text>
</comment>
<feature type="domain" description="Tetrahydrofolate dehydrogenase/cyclohydrolase catalytic" evidence="9">
    <location>
        <begin position="17"/>
        <end position="128"/>
    </location>
</feature>
<dbReference type="GO" id="GO:0005829">
    <property type="term" value="C:cytosol"/>
    <property type="evidence" value="ECO:0007669"/>
    <property type="project" value="TreeGrafter"/>
</dbReference>
<accession>A0A504XZP8</accession>